<feature type="compositionally biased region" description="Basic and acidic residues" evidence="3">
    <location>
        <begin position="733"/>
        <end position="751"/>
    </location>
</feature>
<keyword evidence="5" id="KW-1185">Reference proteome</keyword>
<dbReference type="SMART" id="SM00248">
    <property type="entry name" value="ANK"/>
    <property type="match status" value="2"/>
</dbReference>
<sequence>MMEQTPLNPHIIRFFTRKETEYYEIAGKRIPKPILTASIPSTGCLSRAPLVLKGEHLKPFPGMSKNILVQFLGDSNRVITVTNPVEINMCCDKCMTVITPDIPISAVYHIRIGFNCKKMERAILSDKSLAQIKLDSFEVNLNNSIDKMANDSHHQQHQQHQQHHHHQLQAQQSQQQQQQPQHHIHQEHSSPTTPQMIIEDSHIQQNVVVEHQSSPHQDSTTGIMITTDDAHSNSVNINNGMEIDKPPHSPESVMLTHTEDHHQHQQQQENSNNSSPNIISTQINNNSNNNNHSSHPSSPEIILSQPIQTIQTTQQDIESEPSSPIQNPLQSEINSHTFENEEYIIWSNEIVVPIEVSKINEKNQTSASALNNNNKRSSSYSSSNRKKKLKTSKNAPPSPPPPPSPDLLQQIMNGDLEAIKSYLENKNQSTEFKVVYDFERKDEDGFSPLHYACAYGMNGLVEFLLKSAADPNSTDKEGWTPLHWSVKANNLDAVHLLLEFGADQSVPNHSRQYPVEMAYDKGFSHIAATLHGMSEYDFKKNNESSLENVNSLTILANTTLQEDVGGGSGGVAGIGGVASQEYKLLLKHGLEPYVPDNFVFKSGVVEKHNTLKFIQAAEKLGLTPDHRSALMEAFKSLRTLRYRLFWIMLSNTLFSKICEWDSDGINFLVHNKDTLLSVLGLYFGLRGSNSAIDWMSHLARRKCNKTTNGSGDVWINLRASTFNSSTNLEKLKDITSEKSSERSKKGGKDEALENQIQQQQVQQVQTIQTQQAQQQQTQQQQSHSGIDVTSMVVEPQPTSQQPDSPSLKSVNPNAGSITIVEEHSGVPTEINITNDDHHTAQMVTEHTHQEHSHPLSTEEINSNIVVVGVVDPHHQQEHHEIVHLTSTSSSPQQNQVVVDPVHQIHLTSDVLHEDHLIQSNQPHHHHHHHHEEQVLDHHHHHHHHHIHHIQDSIQPTP</sequence>
<dbReference type="OrthoDB" id="194358at2759"/>
<dbReference type="PANTHER" id="PTHR24119">
    <property type="entry name" value="ACYL-COA-BINDING DOMAIN-CONTAINING PROTEIN 6"/>
    <property type="match status" value="1"/>
</dbReference>
<feature type="compositionally biased region" description="Low complexity" evidence="3">
    <location>
        <begin position="168"/>
        <end position="181"/>
    </location>
</feature>
<organism evidence="4 5">
    <name type="scientific">Polysphondylium violaceum</name>
    <dbReference type="NCBI Taxonomy" id="133409"/>
    <lineage>
        <taxon>Eukaryota</taxon>
        <taxon>Amoebozoa</taxon>
        <taxon>Evosea</taxon>
        <taxon>Eumycetozoa</taxon>
        <taxon>Dictyostelia</taxon>
        <taxon>Dictyosteliales</taxon>
        <taxon>Dictyosteliaceae</taxon>
        <taxon>Polysphondylium</taxon>
    </lineage>
</organism>
<evidence type="ECO:0000256" key="1">
    <source>
        <dbReference type="ARBA" id="ARBA00023121"/>
    </source>
</evidence>
<comment type="caution">
    <text evidence="4">The sequence shown here is derived from an EMBL/GenBank/DDBJ whole genome shotgun (WGS) entry which is preliminary data.</text>
</comment>
<name>A0A8J4V5Q1_9MYCE</name>
<feature type="compositionally biased region" description="Pro residues" evidence="3">
    <location>
        <begin position="396"/>
        <end position="405"/>
    </location>
</feature>
<feature type="region of interest" description="Disordered" evidence="3">
    <location>
        <begin position="230"/>
        <end position="330"/>
    </location>
</feature>
<keyword evidence="2" id="KW-0040">ANK repeat</keyword>
<dbReference type="PROSITE" id="PS50088">
    <property type="entry name" value="ANK_REPEAT"/>
    <property type="match status" value="2"/>
</dbReference>
<protein>
    <recommendedName>
        <fullName evidence="6">Ankyrin repeat-containing protein</fullName>
    </recommendedName>
</protein>
<dbReference type="InterPro" id="IPR002110">
    <property type="entry name" value="Ankyrin_rpt"/>
</dbReference>
<accession>A0A8J4V5Q1</accession>
<feature type="region of interest" description="Disordered" evidence="3">
    <location>
        <begin position="150"/>
        <end position="192"/>
    </location>
</feature>
<dbReference type="Gene3D" id="1.25.40.20">
    <property type="entry name" value="Ankyrin repeat-containing domain"/>
    <property type="match status" value="1"/>
</dbReference>
<dbReference type="EMBL" id="AJWJ01000314">
    <property type="protein sequence ID" value="KAF2072059.1"/>
    <property type="molecule type" value="Genomic_DNA"/>
</dbReference>
<dbReference type="Pfam" id="PF12796">
    <property type="entry name" value="Ank_2"/>
    <property type="match status" value="1"/>
</dbReference>
<feature type="compositionally biased region" description="Low complexity" evidence="3">
    <location>
        <begin position="370"/>
        <end position="383"/>
    </location>
</feature>
<dbReference type="InterPro" id="IPR036770">
    <property type="entry name" value="Ankyrin_rpt-contain_sf"/>
</dbReference>
<feature type="repeat" description="ANK" evidence="2">
    <location>
        <begin position="444"/>
        <end position="476"/>
    </location>
</feature>
<evidence type="ECO:0000313" key="5">
    <source>
        <dbReference type="Proteomes" id="UP000695562"/>
    </source>
</evidence>
<feature type="compositionally biased region" description="Basic residues" evidence="3">
    <location>
        <begin position="155"/>
        <end position="167"/>
    </location>
</feature>
<dbReference type="AlphaFoldDB" id="A0A8J4V5Q1"/>
<feature type="region of interest" description="Disordered" evidence="3">
    <location>
        <begin position="733"/>
        <end position="754"/>
    </location>
</feature>
<feature type="region of interest" description="Disordered" evidence="3">
    <location>
        <begin position="919"/>
        <end position="957"/>
    </location>
</feature>
<dbReference type="PANTHER" id="PTHR24119:SF0">
    <property type="entry name" value="ACYL-COA-BINDING DOMAIN-CONTAINING PROTEIN 6"/>
    <property type="match status" value="1"/>
</dbReference>
<gene>
    <name evidence="4" type="ORF">CYY_006625</name>
</gene>
<feature type="compositionally biased region" description="Low complexity" evidence="3">
    <location>
        <begin position="265"/>
        <end position="316"/>
    </location>
</feature>
<feature type="region of interest" description="Disordered" evidence="3">
    <location>
        <begin position="365"/>
        <end position="409"/>
    </location>
</feature>
<evidence type="ECO:0008006" key="6">
    <source>
        <dbReference type="Google" id="ProtNLM"/>
    </source>
</evidence>
<feature type="repeat" description="ANK" evidence="2">
    <location>
        <begin position="477"/>
        <end position="509"/>
    </location>
</feature>
<feature type="compositionally biased region" description="Basic residues" evidence="3">
    <location>
        <begin position="937"/>
        <end position="947"/>
    </location>
</feature>
<dbReference type="PROSITE" id="PS50297">
    <property type="entry name" value="ANK_REP_REGION"/>
    <property type="match status" value="2"/>
</dbReference>
<feature type="compositionally biased region" description="Polar residues" evidence="3">
    <location>
        <begin position="320"/>
        <end position="330"/>
    </location>
</feature>
<reference evidence="4" key="1">
    <citation type="submission" date="2020-01" db="EMBL/GenBank/DDBJ databases">
        <title>Development of genomics and gene disruption for Polysphondylium violaceum indicates a role for the polyketide synthase stlB in stalk morphogenesis.</title>
        <authorList>
            <person name="Narita B."/>
            <person name="Kawabe Y."/>
            <person name="Kin K."/>
            <person name="Saito T."/>
            <person name="Gibbs R."/>
            <person name="Kuspa A."/>
            <person name="Muzny D."/>
            <person name="Queller D."/>
            <person name="Richards S."/>
            <person name="Strassman J."/>
            <person name="Sucgang R."/>
            <person name="Worley K."/>
            <person name="Schaap P."/>
        </authorList>
    </citation>
    <scope>NUCLEOTIDE SEQUENCE</scope>
    <source>
        <strain evidence="4">QSvi11</strain>
    </source>
</reference>
<dbReference type="GO" id="GO:0000062">
    <property type="term" value="F:fatty-acyl-CoA binding"/>
    <property type="evidence" value="ECO:0007669"/>
    <property type="project" value="TreeGrafter"/>
</dbReference>
<evidence type="ECO:0000256" key="3">
    <source>
        <dbReference type="SAM" id="MobiDB-lite"/>
    </source>
</evidence>
<dbReference type="Proteomes" id="UP000695562">
    <property type="component" value="Unassembled WGS sequence"/>
</dbReference>
<evidence type="ECO:0000313" key="4">
    <source>
        <dbReference type="EMBL" id="KAF2072059.1"/>
    </source>
</evidence>
<proteinExistence type="predicted"/>
<evidence type="ECO:0000256" key="2">
    <source>
        <dbReference type="PROSITE-ProRule" id="PRU00023"/>
    </source>
</evidence>
<dbReference type="SUPFAM" id="SSF48403">
    <property type="entry name" value="Ankyrin repeat"/>
    <property type="match status" value="1"/>
</dbReference>
<keyword evidence="1" id="KW-0446">Lipid-binding</keyword>